<keyword evidence="3" id="KW-1185">Reference proteome</keyword>
<dbReference type="AlphaFoldDB" id="A0A7J5YQT5"/>
<protein>
    <submittedName>
        <fullName evidence="2">Uncharacterized protein</fullName>
    </submittedName>
</protein>
<gene>
    <name evidence="2" type="ORF">F7725_005289</name>
</gene>
<name>A0A7J5YQT5_DISMA</name>
<accession>A0A7J5YQT5</accession>
<proteinExistence type="predicted"/>
<sequence>CGAATWTGTCEVTGLKIPKVKQGRAVAAAPSEGQRMEQGIAAAPSEGQRVEQGIAAAPSEGQRMEQGIAAAPSEGQRMEQGIAAAPSEGQRTHQEALNQVLKRHLAEAWRLEPGRRQ</sequence>
<dbReference type="Proteomes" id="UP000518266">
    <property type="component" value="Unassembled WGS sequence"/>
</dbReference>
<evidence type="ECO:0000256" key="1">
    <source>
        <dbReference type="SAM" id="MobiDB-lite"/>
    </source>
</evidence>
<organism evidence="2 3">
    <name type="scientific">Dissostichus mawsoni</name>
    <name type="common">Antarctic cod</name>
    <dbReference type="NCBI Taxonomy" id="36200"/>
    <lineage>
        <taxon>Eukaryota</taxon>
        <taxon>Metazoa</taxon>
        <taxon>Chordata</taxon>
        <taxon>Craniata</taxon>
        <taxon>Vertebrata</taxon>
        <taxon>Euteleostomi</taxon>
        <taxon>Actinopterygii</taxon>
        <taxon>Neopterygii</taxon>
        <taxon>Teleostei</taxon>
        <taxon>Neoteleostei</taxon>
        <taxon>Acanthomorphata</taxon>
        <taxon>Eupercaria</taxon>
        <taxon>Perciformes</taxon>
        <taxon>Notothenioidei</taxon>
        <taxon>Nototheniidae</taxon>
        <taxon>Dissostichus</taxon>
    </lineage>
</organism>
<evidence type="ECO:0000313" key="2">
    <source>
        <dbReference type="EMBL" id="KAF3851934.1"/>
    </source>
</evidence>
<feature type="non-terminal residue" evidence="2">
    <location>
        <position position="1"/>
    </location>
</feature>
<comment type="caution">
    <text evidence="2">The sequence shown here is derived from an EMBL/GenBank/DDBJ whole genome shotgun (WGS) entry which is preliminary data.</text>
</comment>
<feature type="region of interest" description="Disordered" evidence="1">
    <location>
        <begin position="29"/>
        <end position="49"/>
    </location>
</feature>
<evidence type="ECO:0000313" key="3">
    <source>
        <dbReference type="Proteomes" id="UP000518266"/>
    </source>
</evidence>
<reference evidence="2 3" key="1">
    <citation type="submission" date="2020-03" db="EMBL/GenBank/DDBJ databases">
        <title>Dissostichus mawsoni Genome sequencing and assembly.</title>
        <authorList>
            <person name="Park H."/>
        </authorList>
    </citation>
    <scope>NUCLEOTIDE SEQUENCE [LARGE SCALE GENOMIC DNA]</scope>
    <source>
        <strain evidence="2">DM0001</strain>
        <tissue evidence="2">Muscle</tissue>
    </source>
</reference>
<feature type="non-terminal residue" evidence="2">
    <location>
        <position position="117"/>
    </location>
</feature>
<dbReference type="EMBL" id="JAAKFY010000009">
    <property type="protein sequence ID" value="KAF3851934.1"/>
    <property type="molecule type" value="Genomic_DNA"/>
</dbReference>